<protein>
    <recommendedName>
        <fullName evidence="2">Ankyrin repeat protein</fullName>
    </recommendedName>
</protein>
<proteinExistence type="predicted"/>
<dbReference type="EMBL" id="MK500513">
    <property type="protein sequence ID" value="QBK91176.1"/>
    <property type="molecule type" value="Genomic_DNA"/>
</dbReference>
<evidence type="ECO:0000313" key="1">
    <source>
        <dbReference type="EMBL" id="QBK91176.1"/>
    </source>
</evidence>
<sequence>MKIGFTSSINMLNNNFLLHSGLRASSPIFVPISNSTEMSSRKFVSLLDRNNKIQRTPLNKLIRSPIIQLCIPGPFDSKELEELEEDDNSVDSYYSLPDFREFRSLTLSVQIPPDFHRMVKEVLFILPIIKIAAKHNGKIFGGLLREMILIAFQPISFNSKATRLVNYLTQNHVNIWIPINSLDPNPLNDTKIETKTVRCTKSNTHYQVITSSHFSHLIDSTINSLVLTLSPSHGYKLGVRGIDNNISIALDDIRKKRLHIITSDIEGNINLLNVMIRASILFDNGWKPLNIEDRELVRNLFQKSSSAIIMKSNRNPLLKVNKTQSPSGHLIYKLLVSYYPDLAGLVNPICHDQIKACYLLAIMHKDKFNLTNLLKISRTPDIKFALYIASEIGSTEIFGLLFQKSSAYRENTMIQKCLVIALLHDNLDIINYIHNMKIRLPINCEIVIPDVSICWHQHRNNSPCNFRKTAQMTKQIRINHLYYRRFVRN</sequence>
<evidence type="ECO:0008006" key="2">
    <source>
        <dbReference type="Google" id="ProtNLM"/>
    </source>
</evidence>
<name>A0A481Z6E6_9VIRU</name>
<organism evidence="1">
    <name type="scientific">Pithovirus LCPAC202</name>
    <dbReference type="NCBI Taxonomy" id="2506592"/>
    <lineage>
        <taxon>Viruses</taxon>
        <taxon>Pithoviruses</taxon>
    </lineage>
</organism>
<reference evidence="1" key="1">
    <citation type="journal article" date="2019" name="MBio">
        <title>Virus Genomes from Deep Sea Sediments Expand the Ocean Megavirome and Support Independent Origins of Viral Gigantism.</title>
        <authorList>
            <person name="Backstrom D."/>
            <person name="Yutin N."/>
            <person name="Jorgensen S.L."/>
            <person name="Dharamshi J."/>
            <person name="Homa F."/>
            <person name="Zaremba-Niedwiedzka K."/>
            <person name="Spang A."/>
            <person name="Wolf Y.I."/>
            <person name="Koonin E.V."/>
            <person name="Ettema T.J."/>
        </authorList>
    </citation>
    <scope>NUCLEOTIDE SEQUENCE</scope>
</reference>
<accession>A0A481Z6E6</accession>
<gene>
    <name evidence="1" type="ORF">LCPAC202_01500</name>
</gene>